<organism evidence="3 4">
    <name type="scientific">Cellulomonas bogoriensis 69B4 = DSM 16987</name>
    <dbReference type="NCBI Taxonomy" id="1386082"/>
    <lineage>
        <taxon>Bacteria</taxon>
        <taxon>Bacillati</taxon>
        <taxon>Actinomycetota</taxon>
        <taxon>Actinomycetes</taxon>
        <taxon>Micrococcales</taxon>
        <taxon>Cellulomonadaceae</taxon>
        <taxon>Cellulomonas</taxon>
    </lineage>
</organism>
<reference evidence="3 4" key="1">
    <citation type="submission" date="2013-08" db="EMBL/GenBank/DDBJ databases">
        <title>Genome sequencing of Cellulomonas bogoriensis 69B4.</title>
        <authorList>
            <person name="Chen F."/>
            <person name="Li Y."/>
            <person name="Wang G."/>
        </authorList>
    </citation>
    <scope>NUCLEOTIDE SEQUENCE [LARGE SCALE GENOMIC DNA]</scope>
    <source>
        <strain evidence="3 4">69B4</strain>
    </source>
</reference>
<name>A0A0A0BQ02_9CELL</name>
<dbReference type="CDD" id="cd07043">
    <property type="entry name" value="STAS_anti-anti-sigma_factors"/>
    <property type="match status" value="1"/>
</dbReference>
<dbReference type="Gene3D" id="3.30.750.24">
    <property type="entry name" value="STAS domain"/>
    <property type="match status" value="1"/>
</dbReference>
<dbReference type="SUPFAM" id="SSF52091">
    <property type="entry name" value="SpoIIaa-like"/>
    <property type="match status" value="1"/>
</dbReference>
<feature type="region of interest" description="Disordered" evidence="1">
    <location>
        <begin position="127"/>
        <end position="161"/>
    </location>
</feature>
<comment type="caution">
    <text evidence="3">The sequence shown here is derived from an EMBL/GenBank/DDBJ whole genome shotgun (WGS) entry which is preliminary data.</text>
</comment>
<evidence type="ECO:0000256" key="1">
    <source>
        <dbReference type="SAM" id="MobiDB-lite"/>
    </source>
</evidence>
<sequence>MRDGNSREPGGPTQSEVPQGSAAVGSEPGSVHVIVHSDRTRIVLSGEVDADLGPDLTEATSDAEATGLPIEVDAQHVTFMDSSGIAFLARLATRTSERVRVINAPETVLFLLEVTRIGELLDVVDENAGSDDEPATVDHGLPTIGPGGRSRGASPEPDDVA</sequence>
<dbReference type="InterPro" id="IPR058548">
    <property type="entry name" value="MlaB-like_STAS"/>
</dbReference>
<proteinExistence type="predicted"/>
<dbReference type="InterPro" id="IPR036513">
    <property type="entry name" value="STAS_dom_sf"/>
</dbReference>
<accession>A0A0A0BQ02</accession>
<feature type="region of interest" description="Disordered" evidence="1">
    <location>
        <begin position="1"/>
        <end position="28"/>
    </location>
</feature>
<dbReference type="AlphaFoldDB" id="A0A0A0BQ02"/>
<feature type="domain" description="STAS" evidence="2">
    <location>
        <begin position="42"/>
        <end position="144"/>
    </location>
</feature>
<dbReference type="InterPro" id="IPR002645">
    <property type="entry name" value="STAS_dom"/>
</dbReference>
<dbReference type="PROSITE" id="PS50801">
    <property type="entry name" value="STAS"/>
    <property type="match status" value="1"/>
</dbReference>
<dbReference type="Pfam" id="PF13466">
    <property type="entry name" value="STAS_2"/>
    <property type="match status" value="1"/>
</dbReference>
<keyword evidence="4" id="KW-1185">Reference proteome</keyword>
<evidence type="ECO:0000313" key="4">
    <source>
        <dbReference type="Proteomes" id="UP000054314"/>
    </source>
</evidence>
<gene>
    <name evidence="3" type="ORF">N869_00400</name>
</gene>
<protein>
    <submittedName>
        <fullName evidence="3">Sulfate transporter</fullName>
    </submittedName>
</protein>
<evidence type="ECO:0000313" key="3">
    <source>
        <dbReference type="EMBL" id="KGM10040.1"/>
    </source>
</evidence>
<dbReference type="RefSeq" id="WP_052105495.1">
    <property type="nucleotide sequence ID" value="NZ_AXCZ01000159.1"/>
</dbReference>
<dbReference type="EMBL" id="AXCZ01000159">
    <property type="protein sequence ID" value="KGM10040.1"/>
    <property type="molecule type" value="Genomic_DNA"/>
</dbReference>
<dbReference type="Proteomes" id="UP000054314">
    <property type="component" value="Unassembled WGS sequence"/>
</dbReference>
<evidence type="ECO:0000259" key="2">
    <source>
        <dbReference type="PROSITE" id="PS50801"/>
    </source>
</evidence>